<evidence type="ECO:0000256" key="2">
    <source>
        <dbReference type="ARBA" id="ARBA00022679"/>
    </source>
</evidence>
<keyword evidence="3" id="KW-0949">S-adenosyl-L-methionine</keyword>
<proteinExistence type="predicted"/>
<dbReference type="GO" id="GO:0001510">
    <property type="term" value="P:RNA methylation"/>
    <property type="evidence" value="ECO:0007669"/>
    <property type="project" value="InterPro"/>
</dbReference>
<dbReference type="GeneID" id="66164104"/>
<dbReference type="PRINTS" id="PR02008">
    <property type="entry name" value="RCMTFAMILY"/>
</dbReference>
<dbReference type="InterPro" id="IPR029063">
    <property type="entry name" value="SAM-dependent_MTases_sf"/>
</dbReference>
<keyword evidence="1" id="KW-0489">Methyltransferase</keyword>
<dbReference type="CDD" id="cd02440">
    <property type="entry name" value="AdoMet_MTases"/>
    <property type="match status" value="1"/>
</dbReference>
<dbReference type="Gene3D" id="3.40.50.150">
    <property type="entry name" value="Vaccinia Virus protein VP39"/>
    <property type="match status" value="1"/>
</dbReference>
<organism evidence="6 7">
    <name type="scientific">Stygiolobus caldivivus</name>
    <dbReference type="NCBI Taxonomy" id="2824673"/>
    <lineage>
        <taxon>Archaea</taxon>
        <taxon>Thermoproteota</taxon>
        <taxon>Thermoprotei</taxon>
        <taxon>Sulfolobales</taxon>
        <taxon>Sulfolobaceae</taxon>
        <taxon>Stygiolobus</taxon>
    </lineage>
</organism>
<dbReference type="Proteomes" id="UP000825123">
    <property type="component" value="Chromosome"/>
</dbReference>
<keyword evidence="4" id="KW-0694">RNA-binding</keyword>
<name>A0A8D5U8V1_9CREN</name>
<evidence type="ECO:0000313" key="6">
    <source>
        <dbReference type="EMBL" id="BCU71077.1"/>
    </source>
</evidence>
<dbReference type="SUPFAM" id="SSF53335">
    <property type="entry name" value="S-adenosyl-L-methionine-dependent methyltransferases"/>
    <property type="match status" value="1"/>
</dbReference>
<dbReference type="InterPro" id="IPR049560">
    <property type="entry name" value="MeTrfase_RsmB-F_NOP2_cat"/>
</dbReference>
<evidence type="ECO:0000256" key="4">
    <source>
        <dbReference type="ARBA" id="ARBA00022884"/>
    </source>
</evidence>
<evidence type="ECO:0000256" key="1">
    <source>
        <dbReference type="ARBA" id="ARBA00022603"/>
    </source>
</evidence>
<dbReference type="PROSITE" id="PS51686">
    <property type="entry name" value="SAM_MT_RSMB_NOP"/>
    <property type="match status" value="1"/>
</dbReference>
<evidence type="ECO:0000259" key="5">
    <source>
        <dbReference type="PROSITE" id="PS51686"/>
    </source>
</evidence>
<reference evidence="6 7" key="1">
    <citation type="submission" date="2021-04" db="EMBL/GenBank/DDBJ databases">
        <title>Complete genome sequence of Stygiolobus sp. KN-1.</title>
        <authorList>
            <person name="Nakamura K."/>
            <person name="Sakai H."/>
            <person name="Kurosawa N."/>
        </authorList>
    </citation>
    <scope>NUCLEOTIDE SEQUENCE [LARGE SCALE GENOMIC DNA]</scope>
    <source>
        <strain evidence="6 7">KN-1</strain>
    </source>
</reference>
<gene>
    <name evidence="6" type="ORF">KN1_23740</name>
</gene>
<dbReference type="GO" id="GO:0003723">
    <property type="term" value="F:RNA binding"/>
    <property type="evidence" value="ECO:0007669"/>
    <property type="project" value="UniProtKB-KW"/>
</dbReference>
<dbReference type="RefSeq" id="WP_221287839.1">
    <property type="nucleotide sequence ID" value="NZ_AP024597.1"/>
</dbReference>
<dbReference type="AlphaFoldDB" id="A0A8D5U8V1"/>
<dbReference type="PANTHER" id="PTHR22807">
    <property type="entry name" value="NOP2 YEAST -RELATED NOL1/NOP2/FMU SUN DOMAIN-CONTAINING"/>
    <property type="match status" value="1"/>
</dbReference>
<dbReference type="Pfam" id="PF01189">
    <property type="entry name" value="Methyltr_RsmB-F"/>
    <property type="match status" value="1"/>
</dbReference>
<dbReference type="KEGG" id="csty:KN1_23740"/>
<dbReference type="GO" id="GO:0008173">
    <property type="term" value="F:RNA methyltransferase activity"/>
    <property type="evidence" value="ECO:0007669"/>
    <property type="project" value="InterPro"/>
</dbReference>
<keyword evidence="7" id="KW-1185">Reference proteome</keyword>
<evidence type="ECO:0000313" key="7">
    <source>
        <dbReference type="Proteomes" id="UP000825123"/>
    </source>
</evidence>
<feature type="domain" description="SAM-dependent MTase RsmB/NOP-type" evidence="5">
    <location>
        <begin position="96"/>
        <end position="362"/>
    </location>
</feature>
<dbReference type="InterPro" id="IPR023267">
    <property type="entry name" value="RCMT"/>
</dbReference>
<dbReference type="InterPro" id="IPR001678">
    <property type="entry name" value="MeTrfase_RsmB-F_NOP2_dom"/>
</dbReference>
<evidence type="ECO:0000256" key="3">
    <source>
        <dbReference type="ARBA" id="ARBA00022691"/>
    </source>
</evidence>
<accession>A0A8D5U8V1</accession>
<keyword evidence="2" id="KW-0808">Transferase</keyword>
<sequence>MEELLYAKAIRLIIEKKTSPEKAFDLAYKSLKIRGDRKALYQKFLEILKKYYYGTYIFPDRGIEEIVRLVNNEEENVPFKLPSWAETRLKKVCGVSSLNELLNKETWIRVNTLKTDIGSVINTLKDKKVMVEKDSFDFLYRVIETKIRISDLEEFKEGKIVIQDKASIYPVIFLDPKPGEKILEIGSAPGMKTSLIQQLTDNRAYVVAVDISERRIKLQQQLMAKLSVENVELINGDGSHIPIREADKVLIDAPCSNSGTIASDPSIFLRLNKSEMLRLSRLQNKILKEAMRLKKTTVFSTCSLFPEEGERLAEKYEKYLVPIRLNKTNFGYKRSRVWMRVVRFYPNIHHTEGFFISKFNFSL</sequence>
<dbReference type="EMBL" id="AP024597">
    <property type="protein sequence ID" value="BCU71077.1"/>
    <property type="molecule type" value="Genomic_DNA"/>
</dbReference>
<protein>
    <submittedName>
        <fullName evidence="6">Sun family protein</fullName>
    </submittedName>
</protein>
<dbReference type="PANTHER" id="PTHR22807:SF70">
    <property type="entry name" value="TRNA_RRNA CYTOSINE-C5-METHYLASE, NOL1_NOP2_SUN FAMILY, FUSED TO N-TERMINAL NUSB REGULATOR DOMAIN"/>
    <property type="match status" value="1"/>
</dbReference>